<reference evidence="1" key="1">
    <citation type="submission" date="2019-08" db="EMBL/GenBank/DDBJ databases">
        <authorList>
            <person name="Kucharzyk K."/>
            <person name="Murdoch R.W."/>
            <person name="Higgins S."/>
            <person name="Loffler F."/>
        </authorList>
    </citation>
    <scope>NUCLEOTIDE SEQUENCE</scope>
</reference>
<accession>A0A645AUW9</accession>
<gene>
    <name evidence="1" type="ORF">SDC9_101472</name>
</gene>
<evidence type="ECO:0000313" key="1">
    <source>
        <dbReference type="EMBL" id="MPM54693.1"/>
    </source>
</evidence>
<dbReference type="AlphaFoldDB" id="A0A645AUW9"/>
<proteinExistence type="predicted"/>
<comment type="caution">
    <text evidence="1">The sequence shown here is derived from an EMBL/GenBank/DDBJ whole genome shotgun (WGS) entry which is preliminary data.</text>
</comment>
<name>A0A645AUW9_9ZZZZ</name>
<sequence length="108" mass="12506">MIRIQTVFLQQFQSFLVGADRLDDGRFPFIDRFKNSRFFVQLRLLRQVTDTIITGHVQAAGIRGFDSRDDLQQGTFAGSVLADQTDMFTFADREGYFIEEFLHPVGFF</sequence>
<protein>
    <submittedName>
        <fullName evidence="1">Uncharacterized protein</fullName>
    </submittedName>
</protein>
<dbReference type="EMBL" id="VSSQ01014917">
    <property type="protein sequence ID" value="MPM54693.1"/>
    <property type="molecule type" value="Genomic_DNA"/>
</dbReference>
<organism evidence="1">
    <name type="scientific">bioreactor metagenome</name>
    <dbReference type="NCBI Taxonomy" id="1076179"/>
    <lineage>
        <taxon>unclassified sequences</taxon>
        <taxon>metagenomes</taxon>
        <taxon>ecological metagenomes</taxon>
    </lineage>
</organism>